<keyword evidence="1" id="KW-0378">Hydrolase</keyword>
<name>A0ACC1M132_9FUNG</name>
<organism evidence="1 2">
    <name type="scientific">Coemansia aciculifera</name>
    <dbReference type="NCBI Taxonomy" id="417176"/>
    <lineage>
        <taxon>Eukaryota</taxon>
        <taxon>Fungi</taxon>
        <taxon>Fungi incertae sedis</taxon>
        <taxon>Zoopagomycota</taxon>
        <taxon>Kickxellomycotina</taxon>
        <taxon>Kickxellomycetes</taxon>
        <taxon>Kickxellales</taxon>
        <taxon>Kickxellaceae</taxon>
        <taxon>Coemansia</taxon>
    </lineage>
</organism>
<gene>
    <name evidence="1" type="primary">REX4</name>
    <name evidence="1" type="ORF">IWW38_003832</name>
</gene>
<evidence type="ECO:0000313" key="2">
    <source>
        <dbReference type="Proteomes" id="UP001139981"/>
    </source>
</evidence>
<proteinExistence type="predicted"/>
<dbReference type="Proteomes" id="UP001139981">
    <property type="component" value="Unassembled WGS sequence"/>
</dbReference>
<sequence length="497" mass="55496">MVVPFFVFVNVTVLLRQIRRCKRALSSNSSGVSEPVTHSWWQAELEQCLSDVRIQWKVIQDLGSVWRVDAIVGMLKLMHIDEVVQKADQKLALKKRKGKAAKKEGIVDDIVDALLFDGSDKKTVKKKRTKAKPVAVVAEPTVGSMDIVDDDDDVADLYAWDSGDDDDKNAKKPVAAKALPVQPAPVKSLDTDDAERAAAAAERQRALRLAMAVADDSERKGGSDAPRDENEWFAKLDEDATFERSSAHRKHKHDLSDCSDDDSDLPTTLVRAPNSCTTSKRPVLDGSKISKEKREALGKYLAIDCEMVGAGYKGSRSMLARVSVVNYYGHVVLDAFVKPIEPVTDYRTWVSGIRKSDLANGRPFKVVQEEVAALFEGRVLVGHAIKNDLAALMISHPPLLIRDTSRYSEFRKLNKGAAPALRKLAATLLSITIQEGEHSSVTDAKTTMLLYRKVKDAWELQLAPKRYKMEIKKAKSQERFARLRKEIHEQQQQQQQQ</sequence>
<reference evidence="1" key="1">
    <citation type="submission" date="2022-07" db="EMBL/GenBank/DDBJ databases">
        <title>Phylogenomic reconstructions and comparative analyses of Kickxellomycotina fungi.</title>
        <authorList>
            <person name="Reynolds N.K."/>
            <person name="Stajich J.E."/>
            <person name="Barry K."/>
            <person name="Grigoriev I.V."/>
            <person name="Crous P."/>
            <person name="Smith M.E."/>
        </authorList>
    </citation>
    <scope>NUCLEOTIDE SEQUENCE</scope>
    <source>
        <strain evidence="1">CBS 190363</strain>
    </source>
</reference>
<comment type="caution">
    <text evidence="1">The sequence shown here is derived from an EMBL/GenBank/DDBJ whole genome shotgun (WGS) entry which is preliminary data.</text>
</comment>
<evidence type="ECO:0000313" key="1">
    <source>
        <dbReference type="EMBL" id="KAJ2890984.1"/>
    </source>
</evidence>
<keyword evidence="1" id="KW-0540">Nuclease</keyword>
<dbReference type="EMBL" id="JANBVB010001137">
    <property type="protein sequence ID" value="KAJ2890984.1"/>
    <property type="molecule type" value="Genomic_DNA"/>
</dbReference>
<accession>A0ACC1M132</accession>
<protein>
    <submittedName>
        <fullName evidence="1">3'-5' exonuclease</fullName>
    </submittedName>
</protein>
<keyword evidence="1" id="KW-0269">Exonuclease</keyword>
<keyword evidence="2" id="KW-1185">Reference proteome</keyword>